<organism evidence="1 2">
    <name type="scientific">Hyphomonas polymorpha PS728</name>
    <dbReference type="NCBI Taxonomy" id="1280954"/>
    <lineage>
        <taxon>Bacteria</taxon>
        <taxon>Pseudomonadati</taxon>
        <taxon>Pseudomonadota</taxon>
        <taxon>Alphaproteobacteria</taxon>
        <taxon>Hyphomonadales</taxon>
        <taxon>Hyphomonadaceae</taxon>
        <taxon>Hyphomonas</taxon>
    </lineage>
</organism>
<evidence type="ECO:0000313" key="2">
    <source>
        <dbReference type="Proteomes" id="UP000027100"/>
    </source>
</evidence>
<name>A0A062V8Y3_9PROT</name>
<sequence>MSKFTVGDLRAYLAGFDDSTELEFEGGLTFNYIKHRDTALILFNEIQAPLSDEFCAAHPDILVAFYKAPILEGPLTLIELPIL</sequence>
<gene>
    <name evidence="1" type="ORF">HPO_19185</name>
</gene>
<accession>A0A062V8Y3</accession>
<evidence type="ECO:0000313" key="1">
    <source>
        <dbReference type="EMBL" id="KCZ96573.1"/>
    </source>
</evidence>
<protein>
    <submittedName>
        <fullName evidence="1">Uncharacterized protein</fullName>
    </submittedName>
</protein>
<comment type="caution">
    <text evidence="1">The sequence shown here is derived from an EMBL/GenBank/DDBJ whole genome shotgun (WGS) entry which is preliminary data.</text>
</comment>
<proteinExistence type="predicted"/>
<dbReference type="Proteomes" id="UP000027100">
    <property type="component" value="Unassembled WGS sequence"/>
</dbReference>
<dbReference type="RefSeq" id="WP_035602776.1">
    <property type="nucleotide sequence ID" value="NZ_ARYM01000048.1"/>
</dbReference>
<keyword evidence="2" id="KW-1185">Reference proteome</keyword>
<dbReference type="EMBL" id="ARYM01000048">
    <property type="protein sequence ID" value="KCZ96573.1"/>
    <property type="molecule type" value="Genomic_DNA"/>
</dbReference>
<dbReference type="STRING" id="1280954.HPO_19185"/>
<dbReference type="AlphaFoldDB" id="A0A062V8Y3"/>
<reference evidence="1 2" key="1">
    <citation type="journal article" date="2014" name="Antonie Van Leeuwenhoek">
        <title>Hyphomonas beringensis sp. nov. and Hyphomonas chukchiensis sp. nov., isolated from surface seawater of the Bering Sea and Chukchi Sea.</title>
        <authorList>
            <person name="Li C."/>
            <person name="Lai Q."/>
            <person name="Li G."/>
            <person name="Dong C."/>
            <person name="Wang J."/>
            <person name="Liao Y."/>
            <person name="Shao Z."/>
        </authorList>
    </citation>
    <scope>NUCLEOTIDE SEQUENCE [LARGE SCALE GENOMIC DNA]</scope>
    <source>
        <strain evidence="1 2">PS728</strain>
    </source>
</reference>